<keyword evidence="2 6" id="KW-0540">Nuclease</keyword>
<accession>A0A917JRP4</accession>
<keyword evidence="5 6" id="KW-0694">RNA-binding</keyword>
<reference evidence="8 9" key="1">
    <citation type="journal article" date="2014" name="Int. J. Syst. Evol. Microbiol.">
        <title>Complete genome sequence of Corynebacterium casei LMG S-19264T (=DSM 44701T), isolated from a smear-ripened cheese.</title>
        <authorList>
            <consortium name="US DOE Joint Genome Institute (JGI-PGF)"/>
            <person name="Walter F."/>
            <person name="Albersmeier A."/>
            <person name="Kalinowski J."/>
            <person name="Ruckert C."/>
        </authorList>
    </citation>
    <scope>NUCLEOTIDE SEQUENCE [LARGE SCALE GENOMIC DNA]</scope>
    <source>
        <strain evidence="8 9">CGMCC 4.7206</strain>
    </source>
</reference>
<evidence type="ECO:0000313" key="8">
    <source>
        <dbReference type="EMBL" id="GGI82766.1"/>
    </source>
</evidence>
<dbReference type="NCBIfam" id="TIGR00188">
    <property type="entry name" value="rnpA"/>
    <property type="match status" value="1"/>
</dbReference>
<dbReference type="SUPFAM" id="SSF54211">
    <property type="entry name" value="Ribosomal protein S5 domain 2-like"/>
    <property type="match status" value="1"/>
</dbReference>
<dbReference type="Proteomes" id="UP000597989">
    <property type="component" value="Unassembled WGS sequence"/>
</dbReference>
<dbReference type="Gene3D" id="3.30.230.10">
    <property type="match status" value="1"/>
</dbReference>
<dbReference type="PANTHER" id="PTHR33992">
    <property type="entry name" value="RIBONUCLEASE P PROTEIN COMPONENT"/>
    <property type="match status" value="1"/>
</dbReference>
<dbReference type="HAMAP" id="MF_00227">
    <property type="entry name" value="RNase_P"/>
    <property type="match status" value="1"/>
</dbReference>
<evidence type="ECO:0000256" key="1">
    <source>
        <dbReference type="ARBA" id="ARBA00022694"/>
    </source>
</evidence>
<dbReference type="GO" id="GO:0001682">
    <property type="term" value="P:tRNA 5'-leader removal"/>
    <property type="evidence" value="ECO:0007669"/>
    <property type="project" value="UniProtKB-UniRule"/>
</dbReference>
<dbReference type="PANTHER" id="PTHR33992:SF1">
    <property type="entry name" value="RIBONUCLEASE P PROTEIN COMPONENT"/>
    <property type="match status" value="1"/>
</dbReference>
<sequence>MLPAAARLTRSQEFRLVVRRGRRAGRVRLVVHALRPDQERDSGSQRTVLLDAEADTAPTRTESIRVGFVVSKSVGTAVVRHRVTRRLRHLMRDRLPALTAGTLVVVRALPQAADASSRELGADLDAALRKLRVVDPGGPATGSR</sequence>
<comment type="catalytic activity">
    <reaction evidence="6">
        <text>Endonucleolytic cleavage of RNA, removing 5'-extranucleotides from tRNA precursor.</text>
        <dbReference type="EC" id="3.1.26.5"/>
    </reaction>
</comment>
<dbReference type="GO" id="GO:0042781">
    <property type="term" value="F:3'-tRNA processing endoribonuclease activity"/>
    <property type="evidence" value="ECO:0007669"/>
    <property type="project" value="TreeGrafter"/>
</dbReference>
<comment type="caution">
    <text evidence="8">The sequence shown here is derived from an EMBL/GenBank/DDBJ whole genome shotgun (WGS) entry which is preliminary data.</text>
</comment>
<evidence type="ECO:0000313" key="9">
    <source>
        <dbReference type="Proteomes" id="UP000597989"/>
    </source>
</evidence>
<evidence type="ECO:0000256" key="3">
    <source>
        <dbReference type="ARBA" id="ARBA00022759"/>
    </source>
</evidence>
<name>A0A917JRP4_9PSEU</name>
<evidence type="ECO:0000256" key="7">
    <source>
        <dbReference type="NCBIfam" id="TIGR00188"/>
    </source>
</evidence>
<dbReference type="EMBL" id="BMMT01000005">
    <property type="protein sequence ID" value="GGI82766.1"/>
    <property type="molecule type" value="Genomic_DNA"/>
</dbReference>
<evidence type="ECO:0000256" key="6">
    <source>
        <dbReference type="HAMAP-Rule" id="MF_00227"/>
    </source>
</evidence>
<keyword evidence="3 6" id="KW-0255">Endonuclease</keyword>
<organism evidence="8 9">
    <name type="scientific">Saccharopolyspora thermophila</name>
    <dbReference type="NCBI Taxonomy" id="89367"/>
    <lineage>
        <taxon>Bacteria</taxon>
        <taxon>Bacillati</taxon>
        <taxon>Actinomycetota</taxon>
        <taxon>Actinomycetes</taxon>
        <taxon>Pseudonocardiales</taxon>
        <taxon>Pseudonocardiaceae</taxon>
        <taxon>Saccharopolyspora</taxon>
    </lineage>
</organism>
<evidence type="ECO:0000256" key="2">
    <source>
        <dbReference type="ARBA" id="ARBA00022722"/>
    </source>
</evidence>
<dbReference type="AlphaFoldDB" id="A0A917JRP4"/>
<keyword evidence="4 6" id="KW-0378">Hydrolase</keyword>
<comment type="similarity">
    <text evidence="6">Belongs to the RnpA family.</text>
</comment>
<dbReference type="GO" id="GO:0004526">
    <property type="term" value="F:ribonuclease P activity"/>
    <property type="evidence" value="ECO:0007669"/>
    <property type="project" value="UniProtKB-UniRule"/>
</dbReference>
<evidence type="ECO:0000256" key="5">
    <source>
        <dbReference type="ARBA" id="ARBA00022884"/>
    </source>
</evidence>
<dbReference type="EC" id="3.1.26.5" evidence="6 7"/>
<dbReference type="InterPro" id="IPR014721">
    <property type="entry name" value="Ribsml_uS5_D2-typ_fold_subgr"/>
</dbReference>
<dbReference type="GO" id="GO:0030677">
    <property type="term" value="C:ribonuclease P complex"/>
    <property type="evidence" value="ECO:0007669"/>
    <property type="project" value="TreeGrafter"/>
</dbReference>
<evidence type="ECO:0000256" key="4">
    <source>
        <dbReference type="ARBA" id="ARBA00022801"/>
    </source>
</evidence>
<dbReference type="InterPro" id="IPR020568">
    <property type="entry name" value="Ribosomal_Su5_D2-typ_SF"/>
</dbReference>
<protein>
    <recommendedName>
        <fullName evidence="6 7">Ribonuclease P protein component</fullName>
        <shortName evidence="6">RNase P protein</shortName>
        <shortName evidence="6">RNaseP protein</shortName>
        <ecNumber evidence="6 7">3.1.26.5</ecNumber>
    </recommendedName>
    <alternativeName>
        <fullName evidence="6">Protein C5</fullName>
    </alternativeName>
</protein>
<comment type="function">
    <text evidence="6">RNaseP catalyzes the removal of the 5'-leader sequence from pre-tRNA to produce the mature 5'-terminus. It can also cleave other RNA substrates such as 4.5S RNA. The protein component plays an auxiliary but essential role in vivo by binding to the 5'-leader sequence and broadening the substrate specificity of the ribozyme.</text>
</comment>
<comment type="subunit">
    <text evidence="6">Consists of a catalytic RNA component (M1 or rnpB) and a protein subunit.</text>
</comment>
<dbReference type="GO" id="GO:0000049">
    <property type="term" value="F:tRNA binding"/>
    <property type="evidence" value="ECO:0007669"/>
    <property type="project" value="UniProtKB-UniRule"/>
</dbReference>
<gene>
    <name evidence="6 8" type="primary">rnpA</name>
    <name evidence="8" type="ORF">GCM10011581_20120</name>
</gene>
<dbReference type="InterPro" id="IPR000100">
    <property type="entry name" value="RNase_P"/>
</dbReference>
<proteinExistence type="inferred from homology"/>
<dbReference type="Pfam" id="PF00825">
    <property type="entry name" value="Ribonuclease_P"/>
    <property type="match status" value="1"/>
</dbReference>
<dbReference type="RefSeq" id="WP_188987027.1">
    <property type="nucleotide sequence ID" value="NZ_BMMT01000005.1"/>
</dbReference>
<keyword evidence="1 6" id="KW-0819">tRNA processing</keyword>